<keyword evidence="11" id="KW-1185">Reference proteome</keyword>
<dbReference type="PANTHER" id="PTHR14356:SF2">
    <property type="entry name" value="INTERLEUKIN-21"/>
    <property type="match status" value="1"/>
</dbReference>
<dbReference type="GO" id="GO:0006955">
    <property type="term" value="P:immune response"/>
    <property type="evidence" value="ECO:0007669"/>
    <property type="project" value="InterPro"/>
</dbReference>
<keyword evidence="6" id="KW-1015">Disulfide bond</keyword>
<organism evidence="10 11">
    <name type="scientific">Xyrichtys novacula</name>
    <name type="common">Pearly razorfish</name>
    <name type="synonym">Hemipteronotus novacula</name>
    <dbReference type="NCBI Taxonomy" id="13765"/>
    <lineage>
        <taxon>Eukaryota</taxon>
        <taxon>Metazoa</taxon>
        <taxon>Chordata</taxon>
        <taxon>Craniata</taxon>
        <taxon>Vertebrata</taxon>
        <taxon>Euteleostomi</taxon>
        <taxon>Actinopterygii</taxon>
        <taxon>Neopterygii</taxon>
        <taxon>Teleostei</taxon>
        <taxon>Neoteleostei</taxon>
        <taxon>Acanthomorphata</taxon>
        <taxon>Eupercaria</taxon>
        <taxon>Labriformes</taxon>
        <taxon>Labridae</taxon>
        <taxon>Xyrichtys</taxon>
    </lineage>
</organism>
<dbReference type="GO" id="GO:0005615">
    <property type="term" value="C:extracellular space"/>
    <property type="evidence" value="ECO:0007669"/>
    <property type="project" value="UniProtKB-KW"/>
</dbReference>
<evidence type="ECO:0000256" key="1">
    <source>
        <dbReference type="ARBA" id="ARBA00004613"/>
    </source>
</evidence>
<dbReference type="GO" id="GO:0005126">
    <property type="term" value="F:cytokine receptor binding"/>
    <property type="evidence" value="ECO:0007669"/>
    <property type="project" value="InterPro"/>
</dbReference>
<keyword evidence="5 9" id="KW-0732">Signal</keyword>
<evidence type="ECO:0000256" key="5">
    <source>
        <dbReference type="ARBA" id="ARBA00022729"/>
    </source>
</evidence>
<evidence type="ECO:0000256" key="8">
    <source>
        <dbReference type="ARBA" id="ARBA00045924"/>
    </source>
</evidence>
<evidence type="ECO:0000256" key="3">
    <source>
        <dbReference type="ARBA" id="ARBA00022514"/>
    </source>
</evidence>
<evidence type="ECO:0000313" key="10">
    <source>
        <dbReference type="EMBL" id="CAJ1059143.1"/>
    </source>
</evidence>
<evidence type="ECO:0000256" key="2">
    <source>
        <dbReference type="ARBA" id="ARBA00006050"/>
    </source>
</evidence>
<comment type="similarity">
    <text evidence="2">Belongs to the IL-15/IL-21 family.</text>
</comment>
<name>A0AAV1FDH3_XYRNO</name>
<protein>
    <recommendedName>
        <fullName evidence="7">Interleukin-21</fullName>
    </recommendedName>
</protein>
<proteinExistence type="inferred from homology"/>
<comment type="function">
    <text evidence="8">Cytokine with immunoregulatory activity. May promote the transition between innate and adaptive immunity. Induces the production of IgG(1) and IgG(3) in B-cells. Implicated in the generation and maintenance of T follicular helper (Tfh) cells and the formation of germinal-centers. Together with IL6, control the early generation of Tfh cells and are critical for an effective antibody response to acute viral infection. May play a role in proliferation and maturation of natural killer (NK) cells in synergy with IL15. May regulate proliferation of mature B- and T-cells in response to activating stimuli. In synergy with IL15 and IL18 stimulates interferon gamma production in T-cells and NK cells. During T-cell mediated immune response may inhibit dendritic cells (DC) activation and maturation.</text>
</comment>
<dbReference type="InterPro" id="IPR009079">
    <property type="entry name" value="4_helix_cytokine-like_core"/>
</dbReference>
<evidence type="ECO:0000313" key="11">
    <source>
        <dbReference type="Proteomes" id="UP001178508"/>
    </source>
</evidence>
<keyword evidence="4" id="KW-0964">Secreted</keyword>
<feature type="signal peptide" evidence="9">
    <location>
        <begin position="1"/>
        <end position="19"/>
    </location>
</feature>
<keyword evidence="3" id="KW-0202">Cytokine</keyword>
<reference evidence="10" key="1">
    <citation type="submission" date="2023-08" db="EMBL/GenBank/DDBJ databases">
        <authorList>
            <person name="Alioto T."/>
            <person name="Alioto T."/>
            <person name="Gomez Garrido J."/>
        </authorList>
    </citation>
    <scope>NUCLEOTIDE SEQUENCE</scope>
</reference>
<evidence type="ECO:0000256" key="4">
    <source>
        <dbReference type="ARBA" id="ARBA00022525"/>
    </source>
</evidence>
<dbReference type="EMBL" id="OY660869">
    <property type="protein sequence ID" value="CAJ1059143.1"/>
    <property type="molecule type" value="Genomic_DNA"/>
</dbReference>
<dbReference type="AlphaFoldDB" id="A0AAV1FDH3"/>
<dbReference type="SUPFAM" id="SSF47266">
    <property type="entry name" value="4-helical cytokines"/>
    <property type="match status" value="1"/>
</dbReference>
<dbReference type="Proteomes" id="UP001178508">
    <property type="component" value="Chromosome 6"/>
</dbReference>
<dbReference type="Gene3D" id="1.20.1250.70">
    <property type="entry name" value="Interleukin-15/Interleukin-21"/>
    <property type="match status" value="1"/>
</dbReference>
<dbReference type="PANTHER" id="PTHR14356">
    <property type="entry name" value="INTERLEUKIN-15-RELATED"/>
    <property type="match status" value="1"/>
</dbReference>
<evidence type="ECO:0000256" key="7">
    <source>
        <dbReference type="ARBA" id="ARBA00039957"/>
    </source>
</evidence>
<sequence>MKLIVFCLFAFCCYPLASSVTNGFGRSQESRKLEEVLSDLKKFKDSLQNSQQLVYTPQNIEDCCCLSALQCFRDNLPDGAGKKRVKLYRSLKDPLTVKGLNFCDSENAQTTCQACSAHPQQNATVFFNRLETLIKSAIMRLRMN</sequence>
<accession>A0AAV1FDH3</accession>
<dbReference type="GO" id="GO:0005125">
    <property type="term" value="F:cytokine activity"/>
    <property type="evidence" value="ECO:0007669"/>
    <property type="project" value="UniProtKB-KW"/>
</dbReference>
<evidence type="ECO:0000256" key="6">
    <source>
        <dbReference type="ARBA" id="ARBA00023157"/>
    </source>
</evidence>
<evidence type="ECO:0000256" key="9">
    <source>
        <dbReference type="SAM" id="SignalP"/>
    </source>
</evidence>
<comment type="subcellular location">
    <subcellularLocation>
        <location evidence="1">Secreted</location>
    </subcellularLocation>
</comment>
<dbReference type="InterPro" id="IPR003443">
    <property type="entry name" value="IL-15/IL-21_fam"/>
</dbReference>
<feature type="chain" id="PRO_5043561471" description="Interleukin-21" evidence="9">
    <location>
        <begin position="20"/>
        <end position="144"/>
    </location>
</feature>
<gene>
    <name evidence="10" type="ORF">XNOV1_A004590</name>
</gene>